<dbReference type="PANTHER" id="PTHR43818">
    <property type="entry name" value="BCDNA.GH03377"/>
    <property type="match status" value="1"/>
</dbReference>
<evidence type="ECO:0000259" key="4">
    <source>
        <dbReference type="Pfam" id="PF01408"/>
    </source>
</evidence>
<organism evidence="6 7">
    <name type="scientific">Plectus sambesii</name>
    <dbReference type="NCBI Taxonomy" id="2011161"/>
    <lineage>
        <taxon>Eukaryota</taxon>
        <taxon>Metazoa</taxon>
        <taxon>Ecdysozoa</taxon>
        <taxon>Nematoda</taxon>
        <taxon>Chromadorea</taxon>
        <taxon>Plectida</taxon>
        <taxon>Plectina</taxon>
        <taxon>Plectoidea</taxon>
        <taxon>Plectidae</taxon>
        <taxon>Plectus</taxon>
    </lineage>
</organism>
<dbReference type="AlphaFoldDB" id="A0A914V332"/>
<evidence type="ECO:0000256" key="3">
    <source>
        <dbReference type="SAM" id="MobiDB-lite"/>
    </source>
</evidence>
<proteinExistence type="inferred from homology"/>
<evidence type="ECO:0000256" key="2">
    <source>
        <dbReference type="ARBA" id="ARBA00023002"/>
    </source>
</evidence>
<feature type="region of interest" description="Disordered" evidence="3">
    <location>
        <begin position="291"/>
        <end position="310"/>
    </location>
</feature>
<feature type="compositionally biased region" description="Low complexity" evidence="3">
    <location>
        <begin position="295"/>
        <end position="306"/>
    </location>
</feature>
<dbReference type="SUPFAM" id="SSF55347">
    <property type="entry name" value="Glyceraldehyde-3-phosphate dehydrogenase-like, C-terminal domain"/>
    <property type="match status" value="1"/>
</dbReference>
<evidence type="ECO:0000256" key="1">
    <source>
        <dbReference type="ARBA" id="ARBA00010928"/>
    </source>
</evidence>
<comment type="similarity">
    <text evidence="1">Belongs to the Gfo/Idh/MocA family.</text>
</comment>
<feature type="domain" description="Gfo/Idh/MocA-like oxidoreductase N-terminal" evidence="4">
    <location>
        <begin position="26"/>
        <end position="115"/>
    </location>
</feature>
<reference evidence="7" key="1">
    <citation type="submission" date="2022-11" db="UniProtKB">
        <authorList>
            <consortium name="WormBaseParasite"/>
        </authorList>
    </citation>
    <scope>IDENTIFICATION</scope>
</reference>
<dbReference type="InterPro" id="IPR036291">
    <property type="entry name" value="NAD(P)-bd_dom_sf"/>
</dbReference>
<name>A0A914V332_9BILA</name>
<feature type="compositionally biased region" description="Polar residues" evidence="3">
    <location>
        <begin position="325"/>
        <end position="341"/>
    </location>
</feature>
<sequence>MPYKKIGLICTSDSLPSFVVLLKRLGFDIKALWCPDTDVSIQTAAENDISFVSNKPDEVLLRKDVEMLIITGRPSFHAQLCIKALGIGKHVLCSAPAALTLAEAQNMVQVAHYYPQILALVGYGMRQLEIFRRMRKLIQRSYIGTPLVAEVRVQAPPLYSREDYDWLWEKTAGGGVLHMVGCHVIDLLAFLLDRRADRAQGLVETHAKRHQTGGFRRLNADDFASFLLRMPGMSATVTLNAIGESDFEQEVCITGSEGQLVARNLQLFGFQSGTDTEQLLFDEDADLTSANGDLGSSHGSSQAGGSLNHSHSSIASLRRASVEQSATSLQNAAPSPSHQLQIPSPGSIGGGSFFSNMSPDDQLLYAPMPRLELYEKAFAKLLESLSAAIPHYDSELEKAGGSWKEIVPHLASVASFEDVRYVTAVIEAIRYSSDSGDWVSVQSDADTKTVDSSVSEI</sequence>
<dbReference type="Proteomes" id="UP000887566">
    <property type="component" value="Unplaced"/>
</dbReference>
<evidence type="ECO:0000313" key="6">
    <source>
        <dbReference type="Proteomes" id="UP000887566"/>
    </source>
</evidence>
<accession>A0A914V332</accession>
<dbReference type="InterPro" id="IPR055170">
    <property type="entry name" value="GFO_IDH_MocA-like_dom"/>
</dbReference>
<feature type="domain" description="GFO/IDH/MocA-like oxidoreductase" evidence="5">
    <location>
        <begin position="131"/>
        <end position="260"/>
    </location>
</feature>
<dbReference type="WBParaSite" id="PSAMB.scaffold1487size30842.g13464.t1">
    <property type="protein sequence ID" value="PSAMB.scaffold1487size30842.g13464.t1"/>
    <property type="gene ID" value="PSAMB.scaffold1487size30842.g13464"/>
</dbReference>
<protein>
    <submittedName>
        <fullName evidence="7">Gfo/Idh/MocA-like oxidoreductase N-terminal domain-containing protein</fullName>
    </submittedName>
</protein>
<evidence type="ECO:0000259" key="5">
    <source>
        <dbReference type="Pfam" id="PF22725"/>
    </source>
</evidence>
<dbReference type="Gene3D" id="3.40.50.720">
    <property type="entry name" value="NAD(P)-binding Rossmann-like Domain"/>
    <property type="match status" value="1"/>
</dbReference>
<dbReference type="Gene3D" id="3.30.360.10">
    <property type="entry name" value="Dihydrodipicolinate Reductase, domain 2"/>
    <property type="match status" value="1"/>
</dbReference>
<keyword evidence="6" id="KW-1185">Reference proteome</keyword>
<dbReference type="PANTHER" id="PTHR43818:SF11">
    <property type="entry name" value="BCDNA.GH03377"/>
    <property type="match status" value="1"/>
</dbReference>
<dbReference type="SUPFAM" id="SSF51735">
    <property type="entry name" value="NAD(P)-binding Rossmann-fold domains"/>
    <property type="match status" value="1"/>
</dbReference>
<dbReference type="Pfam" id="PF01408">
    <property type="entry name" value="GFO_IDH_MocA"/>
    <property type="match status" value="1"/>
</dbReference>
<dbReference type="GO" id="GO:0000166">
    <property type="term" value="F:nucleotide binding"/>
    <property type="evidence" value="ECO:0007669"/>
    <property type="project" value="InterPro"/>
</dbReference>
<dbReference type="GO" id="GO:0016491">
    <property type="term" value="F:oxidoreductase activity"/>
    <property type="evidence" value="ECO:0007669"/>
    <property type="project" value="UniProtKB-KW"/>
</dbReference>
<keyword evidence="2" id="KW-0560">Oxidoreductase</keyword>
<feature type="region of interest" description="Disordered" evidence="3">
    <location>
        <begin position="325"/>
        <end position="344"/>
    </location>
</feature>
<dbReference type="InterPro" id="IPR000683">
    <property type="entry name" value="Gfo/Idh/MocA-like_OxRdtase_N"/>
</dbReference>
<dbReference type="Pfam" id="PF22725">
    <property type="entry name" value="GFO_IDH_MocA_C3"/>
    <property type="match status" value="1"/>
</dbReference>
<dbReference type="InterPro" id="IPR050463">
    <property type="entry name" value="Gfo/Idh/MocA_oxidrdct_glycsds"/>
</dbReference>
<evidence type="ECO:0000313" key="7">
    <source>
        <dbReference type="WBParaSite" id="PSAMB.scaffold1487size30842.g13464.t1"/>
    </source>
</evidence>